<reference evidence="1 2" key="1">
    <citation type="submission" date="2018-11" db="EMBL/GenBank/DDBJ databases">
        <authorList>
            <consortium name="Pathogen Informatics"/>
        </authorList>
    </citation>
    <scope>NUCLEOTIDE SEQUENCE [LARGE SCALE GENOMIC DNA]</scope>
    <source>
        <strain evidence="1 2">Zambia</strain>
    </source>
</reference>
<organism evidence="1 2">
    <name type="scientific">Schistosoma margrebowiei</name>
    <dbReference type="NCBI Taxonomy" id="48269"/>
    <lineage>
        <taxon>Eukaryota</taxon>
        <taxon>Metazoa</taxon>
        <taxon>Spiralia</taxon>
        <taxon>Lophotrochozoa</taxon>
        <taxon>Platyhelminthes</taxon>
        <taxon>Trematoda</taxon>
        <taxon>Digenea</taxon>
        <taxon>Strigeidida</taxon>
        <taxon>Schistosomatoidea</taxon>
        <taxon>Schistosomatidae</taxon>
        <taxon>Schistosoma</taxon>
    </lineage>
</organism>
<dbReference type="Proteomes" id="UP000277204">
    <property type="component" value="Unassembled WGS sequence"/>
</dbReference>
<evidence type="ECO:0000313" key="1">
    <source>
        <dbReference type="EMBL" id="VDP43595.1"/>
    </source>
</evidence>
<dbReference type="PANTHER" id="PTHR33053">
    <property type="entry name" value="PROTEIN, PUTATIVE-RELATED"/>
    <property type="match status" value="1"/>
</dbReference>
<protein>
    <submittedName>
        <fullName evidence="1">Uncharacterized protein</fullName>
    </submittedName>
</protein>
<accession>A0A183N2J3</accession>
<dbReference type="STRING" id="48269.A0A183N2J3"/>
<evidence type="ECO:0000313" key="2">
    <source>
        <dbReference type="Proteomes" id="UP000277204"/>
    </source>
</evidence>
<name>A0A183N2J3_9TREM</name>
<dbReference type="EMBL" id="UZAI01019207">
    <property type="protein sequence ID" value="VDP43595.1"/>
    <property type="molecule type" value="Genomic_DNA"/>
</dbReference>
<gene>
    <name evidence="1" type="ORF">SMRZ_LOCUS22518</name>
</gene>
<sequence>MVPTDSAIFFRSCGAPAITTLRTRSKPLRYLYLNIDGLSISRNSSQHSWPVLGQIVAPRFSDVFMIGIYVGNTKPAEFNKISADTISEIKEITDVGLLSFKFNKYIAIKLPVVICDAPSSSDVRYTVNHNGKAGCDRCIVLGRLIGGKMTFPNGEYTLRTDDSFRRQTQSTHHQGHSILQTLSINMISTCSLDPMKNDSLVESVYLVSEQTVSDESPSYTEVSKSDKSENSLSTSTFDFVKLDCDQNHAAITQPSASCNLDQLHCLSIPNEQDPTIVYEQSCIQSSTYSEINASDRIHFYFRDFLLGGIIFSLLLDRIAGCEIERDKLSTSKLI</sequence>
<dbReference type="AlphaFoldDB" id="A0A183N2J3"/>
<proteinExistence type="predicted"/>
<keyword evidence="2" id="KW-1185">Reference proteome</keyword>